<dbReference type="PANTHER" id="PTHR47966:SF51">
    <property type="entry name" value="BETA-SITE APP-CLEAVING ENZYME, ISOFORM A-RELATED"/>
    <property type="match status" value="1"/>
</dbReference>
<feature type="domain" description="Peptidase A1" evidence="11">
    <location>
        <begin position="55"/>
        <end position="363"/>
    </location>
</feature>
<dbReference type="InterPro" id="IPR001969">
    <property type="entry name" value="Aspartic_peptidase_AS"/>
</dbReference>
<dbReference type="FunFam" id="2.40.70.10:FF:000009">
    <property type="entry name" value="Aspartic proteinase A1"/>
    <property type="match status" value="1"/>
</dbReference>
<organism evidence="12 13">
    <name type="scientific">Mizuhopecten yessoensis</name>
    <name type="common">Japanese scallop</name>
    <name type="synonym">Patinopecten yessoensis</name>
    <dbReference type="NCBI Taxonomy" id="6573"/>
    <lineage>
        <taxon>Eukaryota</taxon>
        <taxon>Metazoa</taxon>
        <taxon>Spiralia</taxon>
        <taxon>Lophotrochozoa</taxon>
        <taxon>Mollusca</taxon>
        <taxon>Bivalvia</taxon>
        <taxon>Autobranchia</taxon>
        <taxon>Pteriomorphia</taxon>
        <taxon>Pectinida</taxon>
        <taxon>Pectinoidea</taxon>
        <taxon>Pectinidae</taxon>
        <taxon>Mizuhopecten</taxon>
    </lineage>
</organism>
<evidence type="ECO:0000256" key="8">
    <source>
        <dbReference type="PIRSR" id="PIRSR601461-1"/>
    </source>
</evidence>
<evidence type="ECO:0000256" key="9">
    <source>
        <dbReference type="PIRSR" id="PIRSR601461-2"/>
    </source>
</evidence>
<dbReference type="Proteomes" id="UP000242188">
    <property type="component" value="Unassembled WGS sequence"/>
</dbReference>
<evidence type="ECO:0000256" key="10">
    <source>
        <dbReference type="RuleBase" id="RU000454"/>
    </source>
</evidence>
<evidence type="ECO:0000313" key="12">
    <source>
        <dbReference type="EMBL" id="OWF54938.1"/>
    </source>
</evidence>
<keyword evidence="7" id="KW-0325">Glycoprotein</keyword>
<evidence type="ECO:0000256" key="5">
    <source>
        <dbReference type="ARBA" id="ARBA00022801"/>
    </source>
</evidence>
<dbReference type="Pfam" id="PF00026">
    <property type="entry name" value="Asp"/>
    <property type="match status" value="1"/>
</dbReference>
<accession>A0A210R1N0</accession>
<evidence type="ECO:0000256" key="2">
    <source>
        <dbReference type="ARBA" id="ARBA00022670"/>
    </source>
</evidence>
<feature type="active site" evidence="8">
    <location>
        <position position="251"/>
    </location>
</feature>
<comment type="similarity">
    <text evidence="1 10">Belongs to the peptidase A1 family.</text>
</comment>
<dbReference type="OrthoDB" id="771136at2759"/>
<dbReference type="InterPro" id="IPR001461">
    <property type="entry name" value="Aspartic_peptidase_A1"/>
</dbReference>
<reference evidence="12 13" key="1">
    <citation type="journal article" date="2017" name="Nat. Ecol. Evol.">
        <title>Scallop genome provides insights into evolution of bilaterian karyotype and development.</title>
        <authorList>
            <person name="Wang S."/>
            <person name="Zhang J."/>
            <person name="Jiao W."/>
            <person name="Li J."/>
            <person name="Xun X."/>
            <person name="Sun Y."/>
            <person name="Guo X."/>
            <person name="Huan P."/>
            <person name="Dong B."/>
            <person name="Zhang L."/>
            <person name="Hu X."/>
            <person name="Sun X."/>
            <person name="Wang J."/>
            <person name="Zhao C."/>
            <person name="Wang Y."/>
            <person name="Wang D."/>
            <person name="Huang X."/>
            <person name="Wang R."/>
            <person name="Lv J."/>
            <person name="Li Y."/>
            <person name="Zhang Z."/>
            <person name="Liu B."/>
            <person name="Lu W."/>
            <person name="Hui Y."/>
            <person name="Liang J."/>
            <person name="Zhou Z."/>
            <person name="Hou R."/>
            <person name="Li X."/>
            <person name="Liu Y."/>
            <person name="Li H."/>
            <person name="Ning X."/>
            <person name="Lin Y."/>
            <person name="Zhao L."/>
            <person name="Xing Q."/>
            <person name="Dou J."/>
            <person name="Li Y."/>
            <person name="Mao J."/>
            <person name="Guo H."/>
            <person name="Dou H."/>
            <person name="Li T."/>
            <person name="Mu C."/>
            <person name="Jiang W."/>
            <person name="Fu Q."/>
            <person name="Fu X."/>
            <person name="Miao Y."/>
            <person name="Liu J."/>
            <person name="Yu Q."/>
            <person name="Li R."/>
            <person name="Liao H."/>
            <person name="Li X."/>
            <person name="Kong Y."/>
            <person name="Jiang Z."/>
            <person name="Chourrout D."/>
            <person name="Li R."/>
            <person name="Bao Z."/>
        </authorList>
    </citation>
    <scope>NUCLEOTIDE SEQUENCE [LARGE SCALE GENOMIC DNA]</scope>
    <source>
        <strain evidence="12 13">PY_sf001</strain>
    </source>
</reference>
<sequence length="396" mass="43559">MPIKLHRVKTVRRTLQEVGTSIDLLQNRYTGLLNSNGRLLGPDPEPLSNYMDAQYYGMITIGTPPQSFKVVFDTGSSNLWVPSKKCKLSDLACLLHNKYDSTKSSTYKQNGTHFEIRYGTGSLTGFLSTDSVTIGDITVKGQTFAEAITQPGITFVAAKFDGILGMGYDTISVDHVAPVFNNMVQQGLVDSPVFSFYLDSLHIVPQLSSKQEVPYSQRVRIVAFICCCLPSIQVGGKASPYCNGGCSAIADTGTSLLAGPSSEITKLNTQIGATPFVGGEYTIDCDKISSLPPISFMIDNQQFTLQGSDYILKVSAEGYNICLSGFIGLDVPAPMGPLWILGDIFLGRFYSEFDLVNNRVGFAKTINSSRSEGFDFRDPDYRWREKNVHNWNIPRY</sequence>
<evidence type="ECO:0000313" key="13">
    <source>
        <dbReference type="Proteomes" id="UP000242188"/>
    </source>
</evidence>
<evidence type="ECO:0000259" key="11">
    <source>
        <dbReference type="PROSITE" id="PS51767"/>
    </source>
</evidence>
<gene>
    <name evidence="12" type="ORF">KP79_PYT17916</name>
</gene>
<keyword evidence="13" id="KW-1185">Reference proteome</keyword>
<keyword evidence="2 10" id="KW-0645">Protease</keyword>
<dbReference type="InterPro" id="IPR021109">
    <property type="entry name" value="Peptidase_aspartic_dom_sf"/>
</dbReference>
<dbReference type="GO" id="GO:0006508">
    <property type="term" value="P:proteolysis"/>
    <property type="evidence" value="ECO:0007669"/>
    <property type="project" value="UniProtKB-KW"/>
</dbReference>
<evidence type="ECO:0000256" key="4">
    <source>
        <dbReference type="ARBA" id="ARBA00022750"/>
    </source>
</evidence>
<keyword evidence="6 9" id="KW-1015">Disulfide bond</keyword>
<evidence type="ECO:0000256" key="1">
    <source>
        <dbReference type="ARBA" id="ARBA00007447"/>
    </source>
</evidence>
<dbReference type="EMBL" id="NEDP02000798">
    <property type="protein sequence ID" value="OWF54938.1"/>
    <property type="molecule type" value="Genomic_DNA"/>
</dbReference>
<name>A0A210R1N0_MIZYE</name>
<proteinExistence type="inferred from homology"/>
<dbReference type="PRINTS" id="PR00792">
    <property type="entry name" value="PEPSIN"/>
</dbReference>
<dbReference type="GO" id="GO:0004190">
    <property type="term" value="F:aspartic-type endopeptidase activity"/>
    <property type="evidence" value="ECO:0007669"/>
    <property type="project" value="UniProtKB-KW"/>
</dbReference>
<dbReference type="InterPro" id="IPR033121">
    <property type="entry name" value="PEPTIDASE_A1"/>
</dbReference>
<dbReference type="STRING" id="6573.A0A210R1N0"/>
<dbReference type="AlphaFoldDB" id="A0A210R1N0"/>
<feature type="disulfide bond" evidence="9">
    <location>
        <begin position="86"/>
        <end position="93"/>
    </location>
</feature>
<evidence type="ECO:0000256" key="3">
    <source>
        <dbReference type="ARBA" id="ARBA00022729"/>
    </source>
</evidence>
<dbReference type="PANTHER" id="PTHR47966">
    <property type="entry name" value="BETA-SITE APP-CLEAVING ENZYME, ISOFORM A-RELATED"/>
    <property type="match status" value="1"/>
</dbReference>
<keyword evidence="3" id="KW-0732">Signal</keyword>
<dbReference type="PROSITE" id="PS51767">
    <property type="entry name" value="PEPTIDASE_A1"/>
    <property type="match status" value="1"/>
</dbReference>
<dbReference type="PROSITE" id="PS00141">
    <property type="entry name" value="ASP_PROTEASE"/>
    <property type="match status" value="2"/>
</dbReference>
<keyword evidence="5 10" id="KW-0378">Hydrolase</keyword>
<comment type="caution">
    <text evidence="12">The sequence shown here is derived from an EMBL/GenBank/DDBJ whole genome shotgun (WGS) entry which is preliminary data.</text>
</comment>
<feature type="active site" evidence="8">
    <location>
        <position position="73"/>
    </location>
</feature>
<dbReference type="FunFam" id="2.40.70.10:FF:000044">
    <property type="entry name" value="Lysosomal aspartic protease"/>
    <property type="match status" value="1"/>
</dbReference>
<evidence type="ECO:0000256" key="7">
    <source>
        <dbReference type="ARBA" id="ARBA00023180"/>
    </source>
</evidence>
<evidence type="ECO:0000256" key="6">
    <source>
        <dbReference type="ARBA" id="ARBA00023157"/>
    </source>
</evidence>
<dbReference type="SUPFAM" id="SSF50630">
    <property type="entry name" value="Acid proteases"/>
    <property type="match status" value="1"/>
</dbReference>
<dbReference type="Gene3D" id="2.40.70.10">
    <property type="entry name" value="Acid Proteases"/>
    <property type="match status" value="2"/>
</dbReference>
<keyword evidence="4 10" id="KW-0064">Aspartyl protease</keyword>
<protein>
    <submittedName>
        <fullName evidence="12">Lysosomal aspartic protease</fullName>
    </submittedName>
</protein>